<dbReference type="PANTHER" id="PTHR31313">
    <property type="entry name" value="TY1 ENHANCER ACTIVATOR"/>
    <property type="match status" value="1"/>
</dbReference>
<keyword evidence="2" id="KW-0862">Zinc</keyword>
<evidence type="ECO:0000256" key="4">
    <source>
        <dbReference type="ARBA" id="ARBA00023125"/>
    </source>
</evidence>
<dbReference type="PANTHER" id="PTHR31313:SF85">
    <property type="entry name" value="ZN(II)2CYS6 TRANSCRIPTION FACTOR (EUROFUNG)"/>
    <property type="match status" value="1"/>
</dbReference>
<evidence type="ECO:0000256" key="6">
    <source>
        <dbReference type="ARBA" id="ARBA00023242"/>
    </source>
</evidence>
<evidence type="ECO:0000256" key="2">
    <source>
        <dbReference type="ARBA" id="ARBA00022833"/>
    </source>
</evidence>
<reference evidence="9 10" key="1">
    <citation type="submission" date="2021-12" db="EMBL/GenBank/DDBJ databases">
        <title>High titer production of polyol ester of fatty acids by Rhodotorula paludigena BS15 towards product separation-free biomass refinery.</title>
        <authorList>
            <person name="Mano J."/>
            <person name="Ono H."/>
            <person name="Tanaka T."/>
            <person name="Naito K."/>
            <person name="Sushida H."/>
            <person name="Ike M."/>
            <person name="Tokuyasu K."/>
            <person name="Kitaoka M."/>
        </authorList>
    </citation>
    <scope>NUCLEOTIDE SEQUENCE [LARGE SCALE GENOMIC DNA]</scope>
    <source>
        <strain evidence="9 10">BS15</strain>
    </source>
</reference>
<sequence>MQEKPSSIPTAQGLLILGGRECACGNHSQGFLYTAMGLSMAIDLGVHLDGTKIGAMNHDPMETEVRKRLYWSSYLWDKSISLCLGRAPRFLKSDKSFFGPAPIFDKSEDDVPWRPQFTEMPEDLQHYPFFPFRSGIYFEKTCQLAEIIEEILLELYAGKRKPNGNLSLRRYTSMLESWRENLHPDLVIPPDAVVSPPPNRITLSMLYQATVILVNRPFSFGGWGPRLRASEELRADAKQRCRTAAHEIARLLQLYDQTFQFRNMNWLMGYCSYTAATIIVFDLHAPVADVAREAGKHLEVILASLGSQTTVTPSVQRSIEIIRHLMVNAPPASGTVTPLTAHAAKRHKDQSVGSDTIGAWTFEALNPPHAAAEQGAPSDSADFSSLQLPDDVLGELLASAGPLDPADPSGASGLPPPILPEFPEAGPLSWLGASEDASRDWLSSYNWLQFGAPQ</sequence>
<keyword evidence="10" id="KW-1185">Reference proteome</keyword>
<name>A0AAV5GMV0_9BASI</name>
<evidence type="ECO:0000313" key="9">
    <source>
        <dbReference type="EMBL" id="GJN90866.1"/>
    </source>
</evidence>
<dbReference type="EMBL" id="BQKY01000007">
    <property type="protein sequence ID" value="GJN90866.1"/>
    <property type="molecule type" value="Genomic_DNA"/>
</dbReference>
<dbReference type="SMART" id="SM00906">
    <property type="entry name" value="Fungal_trans"/>
    <property type="match status" value="1"/>
</dbReference>
<dbReference type="GO" id="GO:0008270">
    <property type="term" value="F:zinc ion binding"/>
    <property type="evidence" value="ECO:0007669"/>
    <property type="project" value="InterPro"/>
</dbReference>
<organism evidence="9 10">
    <name type="scientific">Rhodotorula paludigena</name>
    <dbReference type="NCBI Taxonomy" id="86838"/>
    <lineage>
        <taxon>Eukaryota</taxon>
        <taxon>Fungi</taxon>
        <taxon>Dikarya</taxon>
        <taxon>Basidiomycota</taxon>
        <taxon>Pucciniomycotina</taxon>
        <taxon>Microbotryomycetes</taxon>
        <taxon>Sporidiobolales</taxon>
        <taxon>Sporidiobolaceae</taxon>
        <taxon>Rhodotorula</taxon>
    </lineage>
</organism>
<dbReference type="Pfam" id="PF04082">
    <property type="entry name" value="Fungal_trans"/>
    <property type="match status" value="1"/>
</dbReference>
<dbReference type="Proteomes" id="UP001342314">
    <property type="component" value="Unassembled WGS sequence"/>
</dbReference>
<keyword evidence="5" id="KW-0804">Transcription</keyword>
<dbReference type="GO" id="GO:0003677">
    <property type="term" value="F:DNA binding"/>
    <property type="evidence" value="ECO:0007669"/>
    <property type="project" value="UniProtKB-KW"/>
</dbReference>
<evidence type="ECO:0000256" key="7">
    <source>
        <dbReference type="SAM" id="MobiDB-lite"/>
    </source>
</evidence>
<evidence type="ECO:0000256" key="1">
    <source>
        <dbReference type="ARBA" id="ARBA00022723"/>
    </source>
</evidence>
<feature type="region of interest" description="Disordered" evidence="7">
    <location>
        <begin position="398"/>
        <end position="427"/>
    </location>
</feature>
<dbReference type="AlphaFoldDB" id="A0AAV5GMV0"/>
<dbReference type="InterPro" id="IPR007219">
    <property type="entry name" value="XnlR_reg_dom"/>
</dbReference>
<accession>A0AAV5GMV0</accession>
<evidence type="ECO:0000259" key="8">
    <source>
        <dbReference type="SMART" id="SM00906"/>
    </source>
</evidence>
<dbReference type="CDD" id="cd12148">
    <property type="entry name" value="fungal_TF_MHR"/>
    <property type="match status" value="1"/>
</dbReference>
<proteinExistence type="predicted"/>
<evidence type="ECO:0000256" key="3">
    <source>
        <dbReference type="ARBA" id="ARBA00023015"/>
    </source>
</evidence>
<feature type="domain" description="Xylanolytic transcriptional activator regulatory" evidence="8">
    <location>
        <begin position="30"/>
        <end position="108"/>
    </location>
</feature>
<evidence type="ECO:0000256" key="5">
    <source>
        <dbReference type="ARBA" id="ARBA00023163"/>
    </source>
</evidence>
<dbReference type="InterPro" id="IPR051615">
    <property type="entry name" value="Transcr_Regulatory_Elem"/>
</dbReference>
<keyword evidence="6" id="KW-0539">Nucleus</keyword>
<comment type="caution">
    <text evidence="9">The sequence shown here is derived from an EMBL/GenBank/DDBJ whole genome shotgun (WGS) entry which is preliminary data.</text>
</comment>
<protein>
    <recommendedName>
        <fullName evidence="8">Xylanolytic transcriptional activator regulatory domain-containing protein</fullName>
    </recommendedName>
</protein>
<keyword evidence="1" id="KW-0479">Metal-binding</keyword>
<keyword evidence="3" id="KW-0805">Transcription regulation</keyword>
<dbReference type="GO" id="GO:0006351">
    <property type="term" value="P:DNA-templated transcription"/>
    <property type="evidence" value="ECO:0007669"/>
    <property type="project" value="InterPro"/>
</dbReference>
<keyword evidence="4" id="KW-0238">DNA-binding</keyword>
<evidence type="ECO:0000313" key="10">
    <source>
        <dbReference type="Proteomes" id="UP001342314"/>
    </source>
</evidence>
<gene>
    <name evidence="9" type="ORF">Rhopal_003880-T1</name>
</gene>